<feature type="domain" description="Smf/DprA SLOG" evidence="2">
    <location>
        <begin position="80"/>
        <end position="287"/>
    </location>
</feature>
<dbReference type="GO" id="GO:0009294">
    <property type="term" value="P:DNA-mediated transformation"/>
    <property type="evidence" value="ECO:0007669"/>
    <property type="project" value="InterPro"/>
</dbReference>
<evidence type="ECO:0000313" key="3">
    <source>
        <dbReference type="EMBL" id="AQW22081.1"/>
    </source>
</evidence>
<evidence type="ECO:0000259" key="2">
    <source>
        <dbReference type="Pfam" id="PF02481"/>
    </source>
</evidence>
<comment type="similarity">
    <text evidence="1">Belongs to the DprA/Smf family.</text>
</comment>
<accession>A0A1S6QKF1</accession>
<evidence type="ECO:0000313" key="4">
    <source>
        <dbReference type="Proteomes" id="UP000030361"/>
    </source>
</evidence>
<sequence>MRLSEFLLIVKKSSGLGLKSEYLLYQALKSFSDSEIECLDATAIIEILKIPKSRQARFTSSFNEQRSLEKQGKLNYDNWLSITDDRYPNQLRESYLPPIGFFYQGNLDLLKTPMLGVVGSRTATDYSRNVLSQIVPDLLLHNLTIVSGLARGVDSLAHRISLANGGKTIAVIGTGIGRYYPSENRKLQEHIGEHQLLISEYPESMGPMQHHFPERNRIIAGLCQGVLVTEAKSHSGSLITANLALQNNREVFAIPGPINAQMSVGTNELILAGAKPILAAEHVIEELLC</sequence>
<keyword evidence="4" id="KW-1185">Reference proteome</keyword>
<proteinExistence type="inferred from homology"/>
<dbReference type="SUPFAM" id="SSF102405">
    <property type="entry name" value="MCP/YpsA-like"/>
    <property type="match status" value="1"/>
</dbReference>
<evidence type="ECO:0000256" key="1">
    <source>
        <dbReference type="ARBA" id="ARBA00006525"/>
    </source>
</evidence>
<organism evidence="3 4">
    <name type="scientific">Lentilactobacillus curieae</name>
    <dbReference type="NCBI Taxonomy" id="1138822"/>
    <lineage>
        <taxon>Bacteria</taxon>
        <taxon>Bacillati</taxon>
        <taxon>Bacillota</taxon>
        <taxon>Bacilli</taxon>
        <taxon>Lactobacillales</taxon>
        <taxon>Lactobacillaceae</taxon>
        <taxon>Lentilactobacillus</taxon>
    </lineage>
</organism>
<name>A0A1S6QKF1_9LACO</name>
<reference evidence="3 4" key="1">
    <citation type="journal article" date="2015" name="Genome Announc.">
        <title>Genome Sequence of Lactobacillus curieae CCTCC M 2011381T, a Novel Producer of Gamma-aminobutyric Acid.</title>
        <authorList>
            <person name="Wang Y."/>
            <person name="Wang Y."/>
            <person name="Lang C."/>
            <person name="Wei D."/>
            <person name="Xu P."/>
            <person name="Xie J."/>
        </authorList>
    </citation>
    <scope>NUCLEOTIDE SEQUENCE [LARGE SCALE GENOMIC DNA]</scope>
    <source>
        <strain evidence="3 4">CCTCC M 2011381</strain>
    </source>
</reference>
<dbReference type="Proteomes" id="UP000030361">
    <property type="component" value="Chromosome"/>
</dbReference>
<dbReference type="OrthoDB" id="9785707at2"/>
<dbReference type="Pfam" id="PF02481">
    <property type="entry name" value="DNA_processg_A"/>
    <property type="match status" value="1"/>
</dbReference>
<dbReference type="PANTHER" id="PTHR43022">
    <property type="entry name" value="PROTEIN SMF"/>
    <property type="match status" value="1"/>
</dbReference>
<dbReference type="Gene3D" id="3.40.50.450">
    <property type="match status" value="1"/>
</dbReference>
<gene>
    <name evidence="3" type="ORF">PL11_009190</name>
</gene>
<dbReference type="eggNOG" id="COG0758">
    <property type="taxonomic scope" value="Bacteria"/>
</dbReference>
<dbReference type="AlphaFoldDB" id="A0A1S6QKF1"/>
<dbReference type="InterPro" id="IPR003488">
    <property type="entry name" value="DprA"/>
</dbReference>
<dbReference type="EMBL" id="CP018906">
    <property type="protein sequence ID" value="AQW22081.1"/>
    <property type="molecule type" value="Genomic_DNA"/>
</dbReference>
<dbReference type="PANTHER" id="PTHR43022:SF1">
    <property type="entry name" value="PROTEIN SMF"/>
    <property type="match status" value="1"/>
</dbReference>
<protein>
    <submittedName>
        <fullName evidence="3">DNA processing protein DprA</fullName>
    </submittedName>
</protein>
<dbReference type="KEGG" id="lcu:PL11_009190"/>
<dbReference type="InterPro" id="IPR057666">
    <property type="entry name" value="DrpA_SLOG"/>
</dbReference>
<dbReference type="NCBIfam" id="TIGR00732">
    <property type="entry name" value="dprA"/>
    <property type="match status" value="1"/>
</dbReference>
<dbReference type="RefSeq" id="WP_035167131.1">
    <property type="nucleotide sequence ID" value="NZ_CP018906.1"/>
</dbReference>